<dbReference type="FunFam" id="1.20.1250.20:FF:000001">
    <property type="entry name" value="Dicarboxylate MFS transporter"/>
    <property type="match status" value="1"/>
</dbReference>
<keyword evidence="7 12" id="KW-1133">Transmembrane helix</keyword>
<dbReference type="PROSITE" id="PS00217">
    <property type="entry name" value="SUGAR_TRANSPORT_2"/>
    <property type="match status" value="1"/>
</dbReference>
<evidence type="ECO:0000256" key="6">
    <source>
        <dbReference type="ARBA" id="ARBA00022847"/>
    </source>
</evidence>
<evidence type="ECO:0000256" key="1">
    <source>
        <dbReference type="ARBA" id="ARBA00004651"/>
    </source>
</evidence>
<dbReference type="eggNOG" id="COG0477">
    <property type="taxonomic scope" value="Bacteria"/>
</dbReference>
<feature type="compositionally biased region" description="Low complexity" evidence="11">
    <location>
        <begin position="452"/>
        <end position="480"/>
    </location>
</feature>
<protein>
    <recommendedName>
        <fullName evidence="10">Putative proline/betaine transporter</fullName>
    </recommendedName>
</protein>
<dbReference type="AlphaFoldDB" id="A0A1H0XWS6"/>
<evidence type="ECO:0000256" key="7">
    <source>
        <dbReference type="ARBA" id="ARBA00022989"/>
    </source>
</evidence>
<evidence type="ECO:0000313" key="15">
    <source>
        <dbReference type="Proteomes" id="UP000182690"/>
    </source>
</evidence>
<accession>A0A1H0XWS6</accession>
<evidence type="ECO:0000256" key="5">
    <source>
        <dbReference type="ARBA" id="ARBA00022692"/>
    </source>
</evidence>
<dbReference type="SUPFAM" id="SSF103473">
    <property type="entry name" value="MFS general substrate transporter"/>
    <property type="match status" value="1"/>
</dbReference>
<comment type="similarity">
    <text evidence="2">Belongs to the major facilitator superfamily. Metabolite:H+ Symporter (MHS) family (TC 2.A.1.6) family.</text>
</comment>
<keyword evidence="6" id="KW-0769">Symport</keyword>
<dbReference type="GO" id="GO:0015293">
    <property type="term" value="F:symporter activity"/>
    <property type="evidence" value="ECO:0007669"/>
    <property type="project" value="UniProtKB-KW"/>
</dbReference>
<dbReference type="PANTHER" id="PTHR43528">
    <property type="entry name" value="ALPHA-KETOGLUTARATE PERMEASE"/>
    <property type="match status" value="1"/>
</dbReference>
<feature type="transmembrane region" description="Helical" evidence="12">
    <location>
        <begin position="407"/>
        <end position="426"/>
    </location>
</feature>
<evidence type="ECO:0000256" key="8">
    <source>
        <dbReference type="ARBA" id="ARBA00023136"/>
    </source>
</evidence>
<feature type="transmembrane region" description="Helical" evidence="12">
    <location>
        <begin position="376"/>
        <end position="395"/>
    </location>
</feature>
<feature type="transmembrane region" description="Helical" evidence="12">
    <location>
        <begin position="314"/>
        <end position="333"/>
    </location>
</feature>
<evidence type="ECO:0000256" key="11">
    <source>
        <dbReference type="SAM" id="MobiDB-lite"/>
    </source>
</evidence>
<feature type="transmembrane region" description="Helical" evidence="12">
    <location>
        <begin position="94"/>
        <end position="118"/>
    </location>
</feature>
<keyword evidence="5 12" id="KW-0812">Transmembrane</keyword>
<feature type="transmembrane region" description="Helical" evidence="12">
    <location>
        <begin position="124"/>
        <end position="149"/>
    </location>
</feature>
<dbReference type="PANTHER" id="PTHR43528:SF1">
    <property type="entry name" value="ALPHA-KETOGLUTARATE PERMEASE"/>
    <property type="match status" value="1"/>
</dbReference>
<feature type="transmembrane region" description="Helical" evidence="12">
    <location>
        <begin position="23"/>
        <end position="52"/>
    </location>
</feature>
<evidence type="ECO:0000313" key="14">
    <source>
        <dbReference type="EMBL" id="SDQ07350.1"/>
    </source>
</evidence>
<feature type="transmembrane region" description="Helical" evidence="12">
    <location>
        <begin position="339"/>
        <end position="364"/>
    </location>
</feature>
<reference evidence="14 15" key="1">
    <citation type="submission" date="2016-10" db="EMBL/GenBank/DDBJ databases">
        <authorList>
            <person name="de Groot N.N."/>
        </authorList>
    </citation>
    <scope>NUCLEOTIDE SEQUENCE [LARGE SCALE GENOMIC DNA]</scope>
    <source>
        <strain evidence="14 15">DSM 22788</strain>
    </source>
</reference>
<dbReference type="InterPro" id="IPR020846">
    <property type="entry name" value="MFS_dom"/>
</dbReference>
<dbReference type="InterPro" id="IPR005828">
    <property type="entry name" value="MFS_sugar_transport-like"/>
</dbReference>
<organism evidence="14 15">
    <name type="scientific">Leucobacter chromiiresistens</name>
    <dbReference type="NCBI Taxonomy" id="1079994"/>
    <lineage>
        <taxon>Bacteria</taxon>
        <taxon>Bacillati</taxon>
        <taxon>Actinomycetota</taxon>
        <taxon>Actinomycetes</taxon>
        <taxon>Micrococcales</taxon>
        <taxon>Microbacteriaceae</taxon>
        <taxon>Leucobacter</taxon>
    </lineage>
</organism>
<gene>
    <name evidence="14" type="ORF">SAMN04488565_0274</name>
</gene>
<evidence type="ECO:0000256" key="9">
    <source>
        <dbReference type="ARBA" id="ARBA00037295"/>
    </source>
</evidence>
<feature type="transmembrane region" description="Helical" evidence="12">
    <location>
        <begin position="283"/>
        <end position="302"/>
    </location>
</feature>
<feature type="domain" description="Major facilitator superfamily (MFS) profile" evidence="13">
    <location>
        <begin position="22"/>
        <end position="431"/>
    </location>
</feature>
<keyword evidence="3" id="KW-0813">Transport</keyword>
<feature type="transmembrane region" description="Helical" evidence="12">
    <location>
        <begin position="58"/>
        <end position="82"/>
    </location>
</feature>
<evidence type="ECO:0000256" key="10">
    <source>
        <dbReference type="ARBA" id="ARBA00039918"/>
    </source>
</evidence>
<dbReference type="STRING" id="1079994.SAMN04488565_0274"/>
<keyword evidence="8 12" id="KW-0472">Membrane</keyword>
<feature type="transmembrane region" description="Helical" evidence="12">
    <location>
        <begin position="161"/>
        <end position="182"/>
    </location>
</feature>
<evidence type="ECO:0000256" key="2">
    <source>
        <dbReference type="ARBA" id="ARBA00008240"/>
    </source>
</evidence>
<sequence>MSTSEPIRELSELVDRKSLRKSVAAGAIGVLVHWFDWAVYAYLAGTIASVFFPEESATAGLLATFAVFAVSFLVRPIGAIIFGRLGDRLGRKQTLSIVILAMALSTLVLGILPGYSAIGIAAPILLIMTRIVQGLAAGGEFGSAAAFLGEFSPAKRRGFGVSWLEFGSLLGFLLASFVVFLLNLAFDPQQIADWAWRIPFLVTVPLGFIGLYIRRKIEDTPEFQQLQQLETVSHAPVAEVFQRNLKEFIQTCGMEIFMNVTFYVVLVYLLTYQEVTVGIDAGSAALLSTLASALGLIVVPLAGILSDRVGRKPVLLTAAIALTVLSVPLFMLMNDPAPWATFASTLGLALILAIVLGTHAVTVVELFPTRTRQTGLSIAYAVTAALFAGTAPYLLTWLIDATGDQLVPGYFLVGVGLVGLVTVLSLPETRGISLLKAQDLETATVTIPDLRTAPGTPAAAASKTTSTDTPSTSTTNTTNTLAEGDRS</sequence>
<dbReference type="OrthoDB" id="8953821at2"/>
<evidence type="ECO:0000256" key="12">
    <source>
        <dbReference type="SAM" id="Phobius"/>
    </source>
</evidence>
<name>A0A1H0XWS6_9MICO</name>
<evidence type="ECO:0000256" key="4">
    <source>
        <dbReference type="ARBA" id="ARBA00022475"/>
    </source>
</evidence>
<dbReference type="GO" id="GO:0005886">
    <property type="term" value="C:plasma membrane"/>
    <property type="evidence" value="ECO:0007669"/>
    <property type="project" value="UniProtKB-SubCell"/>
</dbReference>
<proteinExistence type="inferred from homology"/>
<keyword evidence="4" id="KW-1003">Cell membrane</keyword>
<dbReference type="RefSeq" id="WP_010155969.1">
    <property type="nucleotide sequence ID" value="NZ_FNKB01000001.1"/>
</dbReference>
<feature type="transmembrane region" description="Helical" evidence="12">
    <location>
        <begin position="252"/>
        <end position="271"/>
    </location>
</feature>
<dbReference type="Proteomes" id="UP000182690">
    <property type="component" value="Unassembled WGS sequence"/>
</dbReference>
<dbReference type="EMBL" id="FNKB01000001">
    <property type="protein sequence ID" value="SDQ07350.1"/>
    <property type="molecule type" value="Genomic_DNA"/>
</dbReference>
<feature type="region of interest" description="Disordered" evidence="11">
    <location>
        <begin position="451"/>
        <end position="487"/>
    </location>
</feature>
<dbReference type="PROSITE" id="PS50850">
    <property type="entry name" value="MFS"/>
    <property type="match status" value="1"/>
</dbReference>
<feature type="transmembrane region" description="Helical" evidence="12">
    <location>
        <begin position="194"/>
        <end position="213"/>
    </location>
</feature>
<dbReference type="InterPro" id="IPR005829">
    <property type="entry name" value="Sugar_transporter_CS"/>
</dbReference>
<dbReference type="Gene3D" id="1.20.1250.20">
    <property type="entry name" value="MFS general substrate transporter like domains"/>
    <property type="match status" value="2"/>
</dbReference>
<dbReference type="InterPro" id="IPR036259">
    <property type="entry name" value="MFS_trans_sf"/>
</dbReference>
<evidence type="ECO:0000259" key="13">
    <source>
        <dbReference type="PROSITE" id="PS50850"/>
    </source>
</evidence>
<dbReference type="InterPro" id="IPR051084">
    <property type="entry name" value="H+-coupled_symporters"/>
</dbReference>
<dbReference type="Pfam" id="PF00083">
    <property type="entry name" value="Sugar_tr"/>
    <property type="match status" value="2"/>
</dbReference>
<dbReference type="PROSITE" id="PS00216">
    <property type="entry name" value="SUGAR_TRANSPORT_1"/>
    <property type="match status" value="1"/>
</dbReference>
<comment type="function">
    <text evidence="9">May be a proton symporter involved in the uptake of osmolytes such as proline and glycine betaine.</text>
</comment>
<evidence type="ECO:0000256" key="3">
    <source>
        <dbReference type="ARBA" id="ARBA00022448"/>
    </source>
</evidence>
<comment type="subcellular location">
    <subcellularLocation>
        <location evidence="1">Cell membrane</location>
        <topology evidence="1">Multi-pass membrane protein</topology>
    </subcellularLocation>
</comment>